<sequence length="173" mass="18724">MTKKRGFTLIELMVVIGIISIIIAIAVPNFAGIQQRARIRSGAQQIAQDLRQIRERALSIGQRFLVTRPDDRHYQVTSPNGTVTTYRLGQTTGGHLRFGVSAGVSSTPPEANQPSPPANGFDFPTNTLILEPRGAASKGVIYVTDGRENYAVGINSLGKIRVYIYGNGAWSGL</sequence>
<gene>
    <name evidence="10" type="ORF">BXT86_01705</name>
</gene>
<keyword evidence="5 8" id="KW-0812">Transmembrane</keyword>
<evidence type="ECO:0000256" key="4">
    <source>
        <dbReference type="ARBA" id="ARBA00022519"/>
    </source>
</evidence>
<dbReference type="NCBIfam" id="TIGR02532">
    <property type="entry name" value="IV_pilin_GFxxxE"/>
    <property type="match status" value="1"/>
</dbReference>
<comment type="caution">
    <text evidence="10">The sequence shown here is derived from an EMBL/GenBank/DDBJ whole genome shotgun (WGS) entry which is preliminary data.</text>
</comment>
<dbReference type="GO" id="GO:0015628">
    <property type="term" value="P:protein secretion by the type II secretion system"/>
    <property type="evidence" value="ECO:0007669"/>
    <property type="project" value="InterPro"/>
</dbReference>
<accession>A0A1V4QHZ0</accession>
<dbReference type="Proteomes" id="UP000191663">
    <property type="component" value="Unassembled WGS sequence"/>
</dbReference>
<proteinExistence type="predicted"/>
<dbReference type="AlphaFoldDB" id="A0A1V4QHZ0"/>
<evidence type="ECO:0000313" key="10">
    <source>
        <dbReference type="EMBL" id="OPX18346.1"/>
    </source>
</evidence>
<keyword evidence="4" id="KW-0997">Cell inner membrane</keyword>
<evidence type="ECO:0000256" key="7">
    <source>
        <dbReference type="ARBA" id="ARBA00023136"/>
    </source>
</evidence>
<keyword evidence="6 8" id="KW-1133">Transmembrane helix</keyword>
<evidence type="ECO:0000313" key="11">
    <source>
        <dbReference type="Proteomes" id="UP000191663"/>
    </source>
</evidence>
<comment type="subcellular location">
    <subcellularLocation>
        <location evidence="1">Cell inner membrane</location>
        <topology evidence="1">Single-pass membrane protein</topology>
    </subcellularLocation>
</comment>
<keyword evidence="3" id="KW-0488">Methylation</keyword>
<evidence type="ECO:0000259" key="9">
    <source>
        <dbReference type="Pfam" id="PF12019"/>
    </source>
</evidence>
<dbReference type="Gene3D" id="3.30.700.10">
    <property type="entry name" value="Glycoprotein, Type 4 Pilin"/>
    <property type="match status" value="1"/>
</dbReference>
<evidence type="ECO:0000256" key="2">
    <source>
        <dbReference type="ARBA" id="ARBA00022475"/>
    </source>
</evidence>
<dbReference type="GO" id="GO:0015627">
    <property type="term" value="C:type II protein secretion system complex"/>
    <property type="evidence" value="ECO:0007669"/>
    <property type="project" value="InterPro"/>
</dbReference>
<dbReference type="Pfam" id="PF12019">
    <property type="entry name" value="GspH"/>
    <property type="match status" value="1"/>
</dbReference>
<evidence type="ECO:0000256" key="1">
    <source>
        <dbReference type="ARBA" id="ARBA00004377"/>
    </source>
</evidence>
<feature type="domain" description="General secretion pathway GspH" evidence="9">
    <location>
        <begin position="43"/>
        <end position="158"/>
    </location>
</feature>
<keyword evidence="2" id="KW-1003">Cell membrane</keyword>
<evidence type="ECO:0000256" key="5">
    <source>
        <dbReference type="ARBA" id="ARBA00022692"/>
    </source>
</evidence>
<name>A0A1V4QHZ0_UNCW3</name>
<dbReference type="SUPFAM" id="SSF54523">
    <property type="entry name" value="Pili subunits"/>
    <property type="match status" value="1"/>
</dbReference>
<keyword evidence="7 8" id="KW-0472">Membrane</keyword>
<evidence type="ECO:0000256" key="3">
    <source>
        <dbReference type="ARBA" id="ARBA00022481"/>
    </source>
</evidence>
<dbReference type="EMBL" id="MUKB01000021">
    <property type="protein sequence ID" value="OPX18346.1"/>
    <property type="molecule type" value="Genomic_DNA"/>
</dbReference>
<dbReference type="GO" id="GO:0005886">
    <property type="term" value="C:plasma membrane"/>
    <property type="evidence" value="ECO:0007669"/>
    <property type="project" value="UniProtKB-SubCell"/>
</dbReference>
<evidence type="ECO:0000256" key="6">
    <source>
        <dbReference type="ARBA" id="ARBA00022989"/>
    </source>
</evidence>
<protein>
    <submittedName>
        <fullName evidence="10">Type II secretion system protein GspH</fullName>
    </submittedName>
</protein>
<dbReference type="InterPro" id="IPR045584">
    <property type="entry name" value="Pilin-like"/>
</dbReference>
<feature type="transmembrane region" description="Helical" evidence="8">
    <location>
        <begin position="12"/>
        <end position="31"/>
    </location>
</feature>
<dbReference type="Pfam" id="PF07963">
    <property type="entry name" value="N_methyl"/>
    <property type="match status" value="1"/>
</dbReference>
<evidence type="ECO:0000256" key="8">
    <source>
        <dbReference type="SAM" id="Phobius"/>
    </source>
</evidence>
<dbReference type="PROSITE" id="PS00409">
    <property type="entry name" value="PROKAR_NTER_METHYL"/>
    <property type="match status" value="1"/>
</dbReference>
<dbReference type="PANTHER" id="PTHR30093">
    <property type="entry name" value="GENERAL SECRETION PATHWAY PROTEIN G"/>
    <property type="match status" value="1"/>
</dbReference>
<dbReference type="InterPro" id="IPR012902">
    <property type="entry name" value="N_methyl_site"/>
</dbReference>
<reference evidence="11" key="1">
    <citation type="submission" date="2017-01" db="EMBL/GenBank/DDBJ databases">
        <title>Novel pathways for hydrocarbon cycling and metabolic interdependencies in hydrothermal sediment communities.</title>
        <authorList>
            <person name="Dombrowski N."/>
            <person name="Seitz K."/>
            <person name="Teske A."/>
            <person name="Baker B."/>
        </authorList>
    </citation>
    <scope>NUCLEOTIDE SEQUENCE [LARGE SCALE GENOMIC DNA]</scope>
</reference>
<organism evidence="10 11">
    <name type="scientific">candidate division WOR-3 bacterium 4484_100</name>
    <dbReference type="NCBI Taxonomy" id="1936077"/>
    <lineage>
        <taxon>Bacteria</taxon>
        <taxon>Bacteria division WOR-3</taxon>
    </lineage>
</organism>
<dbReference type="InterPro" id="IPR022346">
    <property type="entry name" value="T2SS_GspH"/>
</dbReference>